<dbReference type="RefSeq" id="WP_000956016.1">
    <property type="nucleotide sequence ID" value="NZ_CP009334.1"/>
</dbReference>
<gene>
    <name evidence="1" type="ORF">BF38_6043</name>
    <name evidence="2" type="ORF">FO599_00735</name>
    <name evidence="3" type="ORF">FOC89_02930</name>
</gene>
<evidence type="ECO:0000313" key="5">
    <source>
        <dbReference type="Proteomes" id="UP000501107"/>
    </source>
</evidence>
<geneLocation type="plasmid" evidence="3 5">
    <name>unnamed3</name>
</geneLocation>
<protein>
    <submittedName>
        <fullName evidence="3">Uncharacterized protein</fullName>
    </submittedName>
</protein>
<keyword evidence="3" id="KW-0614">Plasmid</keyword>
<dbReference type="Proteomes" id="UP001181533">
    <property type="component" value="Unassembled WGS sequence"/>
</dbReference>
<dbReference type="Proteomes" id="UP000501107">
    <property type="component" value="Plasmid unnamed3"/>
</dbReference>
<name>A0A0B5NCQ7_BACTU</name>
<reference evidence="3 5" key="3">
    <citation type="submission" date="2020-05" db="EMBL/GenBank/DDBJ databases">
        <title>FDA dAtabase for Regulatory Grade micrObial Sequences (FDA-ARGOS): Supporting development and validation of Infectious Disease Dx tests.</title>
        <authorList>
            <person name="Nelson B."/>
            <person name="Plummer A."/>
            <person name="Tallon L."/>
            <person name="Sadzewicz L."/>
            <person name="Zhao X."/>
            <person name="Vavikolanu K."/>
            <person name="Mehta A."/>
            <person name="Aluvathingal J."/>
            <person name="Nadendla S."/>
            <person name="Myers T."/>
            <person name="Yan Y."/>
            <person name="Sichtig H."/>
        </authorList>
    </citation>
    <scope>NUCLEOTIDE SEQUENCE [LARGE SCALE GENOMIC DNA]</scope>
    <source>
        <strain evidence="3 5">FDAARGOS_795</strain>
        <plasmid evidence="3 5">unnamed3</plasmid>
    </source>
</reference>
<accession>A0A0B5NCQ7</accession>
<dbReference type="KEGG" id="btw:BF38_6043"/>
<dbReference type="EMBL" id="CP009334">
    <property type="protein sequence ID" value="AJG74145.1"/>
    <property type="molecule type" value="Genomic_DNA"/>
</dbReference>
<reference evidence="2" key="2">
    <citation type="submission" date="2019-07" db="EMBL/GenBank/DDBJ databases">
        <title>Phylogenomic Reclassification of ATCC Bacillus Strains and Various Taxa within the Genus Bacillus.</title>
        <authorList>
            <person name="Riojas M.A."/>
            <person name="Frank A.M."/>
            <person name="Fenn S.L."/>
            <person name="King S.P."/>
            <person name="Brower S.M."/>
            <person name="Hazbon M.H."/>
        </authorList>
    </citation>
    <scope>NUCLEOTIDE SEQUENCE</scope>
    <source>
        <strain evidence="2">ATCC 35646</strain>
    </source>
</reference>
<dbReference type="EMBL" id="VKQN01000001">
    <property type="protein sequence ID" value="MDR4174655.1"/>
    <property type="molecule type" value="Genomic_DNA"/>
</dbReference>
<reference evidence="1 4" key="1">
    <citation type="journal article" date="2015" name="Genome Announc.">
        <title>Complete genome sequences for 35 biothreat assay-relevant bacillus species.</title>
        <authorList>
            <person name="Johnson S.L."/>
            <person name="Daligault H.E."/>
            <person name="Davenport K.W."/>
            <person name="Jaissle J."/>
            <person name="Frey K.G."/>
            <person name="Ladner J.T."/>
            <person name="Broomall S.M."/>
            <person name="Bishop-Lilly K.A."/>
            <person name="Bruce D.C."/>
            <person name="Gibbons H.S."/>
            <person name="Coyne S.R."/>
            <person name="Lo C.C."/>
            <person name="Meincke L."/>
            <person name="Munk A.C."/>
            <person name="Koroleva G.I."/>
            <person name="Rosenzweig C.N."/>
            <person name="Palacios G.F."/>
            <person name="Redden C.L."/>
            <person name="Minogue T.D."/>
            <person name="Chain P.S."/>
        </authorList>
    </citation>
    <scope>NUCLEOTIDE SEQUENCE [LARGE SCALE GENOMIC DNA]</scope>
    <source>
        <strain evidence="1 4">HD1011</strain>
        <plasmid evidence="1 4">2</plasmid>
    </source>
</reference>
<geneLocation type="plasmid" evidence="1 4">
    <name>2</name>
</geneLocation>
<dbReference type="AlphaFoldDB" id="A0A0B5NCQ7"/>
<evidence type="ECO:0000313" key="1">
    <source>
        <dbReference type="EMBL" id="AJG74145.1"/>
    </source>
</evidence>
<evidence type="ECO:0000313" key="4">
    <source>
        <dbReference type="Proteomes" id="UP000031876"/>
    </source>
</evidence>
<evidence type="ECO:0000313" key="2">
    <source>
        <dbReference type="EMBL" id="MDR4174655.1"/>
    </source>
</evidence>
<proteinExistence type="predicted"/>
<organism evidence="3 5">
    <name type="scientific">Bacillus thuringiensis</name>
    <dbReference type="NCBI Taxonomy" id="1428"/>
    <lineage>
        <taxon>Bacteria</taxon>
        <taxon>Bacillati</taxon>
        <taxon>Bacillota</taxon>
        <taxon>Bacilli</taxon>
        <taxon>Bacillales</taxon>
        <taxon>Bacillaceae</taxon>
        <taxon>Bacillus</taxon>
        <taxon>Bacillus cereus group</taxon>
    </lineage>
</organism>
<evidence type="ECO:0000313" key="3">
    <source>
        <dbReference type="EMBL" id="QKH22949.1"/>
    </source>
</evidence>
<dbReference type="Proteomes" id="UP000031876">
    <property type="component" value="Plasmid 2"/>
</dbReference>
<sequence>MLTITIAGVPNEERKSVVIENSGGVVWKEESNQALEKCEKWCETVGIPFSSINFSHSAYYGVNMMIATVKHSVAINLYGDNVDLDLTSTEKIKIDLGLEGENQYIIGNVLKIDNKTILYVPIYESEMAQKFLQEARESREDIEVLPISYIEYVTAIAKITRQTFR</sequence>
<dbReference type="EMBL" id="CP053979">
    <property type="protein sequence ID" value="QKH22949.1"/>
    <property type="molecule type" value="Genomic_DNA"/>
</dbReference>